<name>B1FB93_9BURK</name>
<evidence type="ECO:0000313" key="2">
    <source>
        <dbReference type="EMBL" id="EDT05175.1"/>
    </source>
</evidence>
<accession>B1FB93</accession>
<evidence type="ECO:0000256" key="1">
    <source>
        <dbReference type="SAM" id="MobiDB-lite"/>
    </source>
</evidence>
<proteinExistence type="predicted"/>
<dbReference type="PATRIC" id="fig|396596.7.peg.6610"/>
<feature type="compositionally biased region" description="Polar residues" evidence="1">
    <location>
        <begin position="77"/>
        <end position="87"/>
    </location>
</feature>
<feature type="region of interest" description="Disordered" evidence="1">
    <location>
        <begin position="67"/>
        <end position="87"/>
    </location>
</feature>
<comment type="caution">
    <text evidence="2">The sequence shown here is derived from an EMBL/GenBank/DDBJ whole genome shotgun (WGS) entry which is preliminary data.</text>
</comment>
<dbReference type="RefSeq" id="WP_006750505.1">
    <property type="nucleotide sequence ID" value="NZ_ABLC01000018.1"/>
</dbReference>
<dbReference type="AlphaFoldDB" id="B1FB93"/>
<evidence type="ECO:0000313" key="3">
    <source>
        <dbReference type="Proteomes" id="UP000005463"/>
    </source>
</evidence>
<organism evidence="2 3">
    <name type="scientific">Burkholderia ambifaria IOP40-10</name>
    <dbReference type="NCBI Taxonomy" id="396596"/>
    <lineage>
        <taxon>Bacteria</taxon>
        <taxon>Pseudomonadati</taxon>
        <taxon>Pseudomonadota</taxon>
        <taxon>Betaproteobacteria</taxon>
        <taxon>Burkholderiales</taxon>
        <taxon>Burkholderiaceae</taxon>
        <taxon>Burkholderia</taxon>
        <taxon>Burkholderia cepacia complex</taxon>
    </lineage>
</organism>
<dbReference type="EMBL" id="ABLC01000018">
    <property type="protein sequence ID" value="EDT05175.1"/>
    <property type="molecule type" value="Genomic_DNA"/>
</dbReference>
<gene>
    <name evidence="2" type="ORF">BamIOP4010DRAFT_1302</name>
</gene>
<feature type="compositionally biased region" description="Low complexity" evidence="1">
    <location>
        <begin position="12"/>
        <end position="26"/>
    </location>
</feature>
<sequence>MTQITPLLHHTAPGASSVESAPAESSLDQRLLEARQQAHDAPHDKPKPVDTKKWVTDQMLLQMKDQILFPDPDDPSASPTLQVDPSW</sequence>
<feature type="compositionally biased region" description="Basic and acidic residues" evidence="1">
    <location>
        <begin position="30"/>
        <end position="52"/>
    </location>
</feature>
<dbReference type="Proteomes" id="UP000005463">
    <property type="component" value="Unassembled WGS sequence"/>
</dbReference>
<feature type="region of interest" description="Disordered" evidence="1">
    <location>
        <begin position="1"/>
        <end position="52"/>
    </location>
</feature>
<protein>
    <submittedName>
        <fullName evidence="2">Uncharacterized protein</fullName>
    </submittedName>
</protein>
<reference evidence="2 3" key="1">
    <citation type="submission" date="2008-03" db="EMBL/GenBank/DDBJ databases">
        <title>Sequencing of the draft genome and assembly of Burkholderia ambifaria IOP40-10.</title>
        <authorList>
            <consortium name="US DOE Joint Genome Institute (JGI-PGF)"/>
            <person name="Copeland A."/>
            <person name="Lucas S."/>
            <person name="Lapidus A."/>
            <person name="Glavina del Rio T."/>
            <person name="Dalin E."/>
            <person name="Tice H."/>
            <person name="Bruce D."/>
            <person name="Goodwin L."/>
            <person name="Pitluck S."/>
            <person name="Larimer F."/>
            <person name="Land M.L."/>
            <person name="Hauser L."/>
            <person name="Tiedje J."/>
            <person name="Richardson P."/>
        </authorList>
    </citation>
    <scope>NUCLEOTIDE SEQUENCE [LARGE SCALE GENOMIC DNA]</scope>
    <source>
        <strain evidence="2 3">IOP40-10</strain>
    </source>
</reference>